<feature type="region of interest" description="Disordered" evidence="1">
    <location>
        <begin position="1"/>
        <end position="69"/>
    </location>
</feature>
<dbReference type="EMBL" id="LT991976">
    <property type="protein sequence ID" value="SPK72521.1"/>
    <property type="molecule type" value="Genomic_DNA"/>
</dbReference>
<accession>A0A375IEY1</accession>
<protein>
    <submittedName>
        <fullName evidence="2">Uncharacterized protein</fullName>
    </submittedName>
</protein>
<evidence type="ECO:0000313" key="3">
    <source>
        <dbReference type="Proteomes" id="UP000255505"/>
    </source>
</evidence>
<dbReference type="Proteomes" id="UP000255505">
    <property type="component" value="Chromosome I"/>
</dbReference>
<name>A0A375IEY1_9BURK</name>
<sequence length="69" mass="7294">MRQTAGDEMPGSKLQRRSGAANCARRGRAGPGAVLQSGAPLAHCKAADSHRPGTPAFPRFPHFFDPRPA</sequence>
<gene>
    <name evidence="2" type="ORF">CT19425_70221</name>
</gene>
<evidence type="ECO:0000313" key="2">
    <source>
        <dbReference type="EMBL" id="SPK72521.1"/>
    </source>
</evidence>
<dbReference type="AlphaFoldDB" id="A0A375IEY1"/>
<proteinExistence type="predicted"/>
<evidence type="ECO:0000256" key="1">
    <source>
        <dbReference type="SAM" id="MobiDB-lite"/>
    </source>
</evidence>
<reference evidence="2 3" key="1">
    <citation type="submission" date="2018-01" db="EMBL/GenBank/DDBJ databases">
        <authorList>
            <person name="Gaut B.S."/>
            <person name="Morton B.R."/>
            <person name="Clegg M.T."/>
            <person name="Duvall M.R."/>
        </authorList>
    </citation>
    <scope>NUCLEOTIDE SEQUENCE [LARGE SCALE GENOMIC DNA]</scope>
    <source>
        <strain evidence="2">Cupriavidus taiwanensis LMG 19425</strain>
    </source>
</reference>
<organism evidence="2 3">
    <name type="scientific">Cupriavidus taiwanensis</name>
    <dbReference type="NCBI Taxonomy" id="164546"/>
    <lineage>
        <taxon>Bacteria</taxon>
        <taxon>Pseudomonadati</taxon>
        <taxon>Pseudomonadota</taxon>
        <taxon>Betaproteobacteria</taxon>
        <taxon>Burkholderiales</taxon>
        <taxon>Burkholderiaceae</taxon>
        <taxon>Cupriavidus</taxon>
    </lineage>
</organism>